<proteinExistence type="predicted"/>
<accession>A0A9W5AZG8</accession>
<sequence length="135" mass="14992">MTHLRGVKPALAPDRAPLTKAPTAPKWMTDDARAEWKRIMPRLIEDRIITRADLTGIENYCVAVGRIREIEAMFRASGTLDKTLFGMQNRAMQTARQLAAEYGLSPVSRARVSSAADSDDDNDNPMSVGRSRAYV</sequence>
<feature type="region of interest" description="Disordered" evidence="1">
    <location>
        <begin position="1"/>
        <end position="23"/>
    </location>
</feature>
<dbReference type="AlphaFoldDB" id="A0A9W5AZG8"/>
<gene>
    <name evidence="2" type="ORF">AGR2A_Cc140057</name>
</gene>
<dbReference type="NCBIfam" id="TIGR01558">
    <property type="entry name" value="sm_term_P27"/>
    <property type="match status" value="1"/>
</dbReference>
<dbReference type="EMBL" id="FBVY01000006">
    <property type="protein sequence ID" value="CUW88428.1"/>
    <property type="molecule type" value="Genomic_DNA"/>
</dbReference>
<evidence type="ECO:0000313" key="3">
    <source>
        <dbReference type="Proteomes" id="UP000191933"/>
    </source>
</evidence>
<comment type="caution">
    <text evidence="2">The sequence shown here is derived from an EMBL/GenBank/DDBJ whole genome shotgun (WGS) entry which is preliminary data.</text>
</comment>
<evidence type="ECO:0000256" key="1">
    <source>
        <dbReference type="SAM" id="MobiDB-lite"/>
    </source>
</evidence>
<evidence type="ECO:0000313" key="2">
    <source>
        <dbReference type="EMBL" id="CUW88428.1"/>
    </source>
</evidence>
<name>A0A9W5AZG8_9HYPH</name>
<keyword evidence="3" id="KW-1185">Reference proteome</keyword>
<feature type="region of interest" description="Disordered" evidence="1">
    <location>
        <begin position="111"/>
        <end position="135"/>
    </location>
</feature>
<reference evidence="2 3" key="1">
    <citation type="submission" date="2016-01" db="EMBL/GenBank/DDBJ databases">
        <authorList>
            <person name="Regsiter A."/>
            <person name="william w."/>
        </authorList>
    </citation>
    <scope>NUCLEOTIDE SEQUENCE [LARGE SCALE GENOMIC DNA]</scope>
    <source>
        <strain evidence="2 3">CFBP 5494</strain>
    </source>
</reference>
<dbReference type="InterPro" id="IPR006448">
    <property type="entry name" value="Phage_term_ssu_P27"/>
</dbReference>
<dbReference type="Pfam" id="PF05119">
    <property type="entry name" value="Terminase_4"/>
    <property type="match status" value="1"/>
</dbReference>
<protein>
    <submittedName>
        <fullName evidence="2">Phage terminase, small subunit, P27</fullName>
    </submittedName>
</protein>
<dbReference type="RefSeq" id="WP_072494481.1">
    <property type="nucleotide sequence ID" value="NZ_LT009718.1"/>
</dbReference>
<organism evidence="2 3">
    <name type="scientific">Agrobacterium genomosp. 2 str. CFBP 5494</name>
    <dbReference type="NCBI Taxonomy" id="1183436"/>
    <lineage>
        <taxon>Bacteria</taxon>
        <taxon>Pseudomonadati</taxon>
        <taxon>Pseudomonadota</taxon>
        <taxon>Alphaproteobacteria</taxon>
        <taxon>Hyphomicrobiales</taxon>
        <taxon>Rhizobiaceae</taxon>
        <taxon>Rhizobium/Agrobacterium group</taxon>
        <taxon>Agrobacterium</taxon>
        <taxon>Agrobacterium tumefaciens complex</taxon>
    </lineage>
</organism>
<dbReference type="Proteomes" id="UP000191933">
    <property type="component" value="Unassembled WGS sequence"/>
</dbReference>